<organism evidence="2 3">
    <name type="scientific">Conger conger</name>
    <name type="common">Conger eel</name>
    <name type="synonym">Muraena conger</name>
    <dbReference type="NCBI Taxonomy" id="82655"/>
    <lineage>
        <taxon>Eukaryota</taxon>
        <taxon>Metazoa</taxon>
        <taxon>Chordata</taxon>
        <taxon>Craniata</taxon>
        <taxon>Vertebrata</taxon>
        <taxon>Euteleostomi</taxon>
        <taxon>Actinopterygii</taxon>
        <taxon>Neopterygii</taxon>
        <taxon>Teleostei</taxon>
        <taxon>Anguilliformes</taxon>
        <taxon>Congridae</taxon>
        <taxon>Conger</taxon>
    </lineage>
</organism>
<evidence type="ECO:0000313" key="2">
    <source>
        <dbReference type="EMBL" id="KAJ8269357.1"/>
    </source>
</evidence>
<evidence type="ECO:0000313" key="3">
    <source>
        <dbReference type="Proteomes" id="UP001152803"/>
    </source>
</evidence>
<proteinExistence type="predicted"/>
<accession>A0A9Q1DGL1</accession>
<evidence type="ECO:0000256" key="1">
    <source>
        <dbReference type="SAM" id="MobiDB-lite"/>
    </source>
</evidence>
<dbReference type="Proteomes" id="UP001152803">
    <property type="component" value="Unassembled WGS sequence"/>
</dbReference>
<feature type="non-terminal residue" evidence="2">
    <location>
        <position position="60"/>
    </location>
</feature>
<dbReference type="EMBL" id="JAFJMO010000008">
    <property type="protein sequence ID" value="KAJ8269357.1"/>
    <property type="molecule type" value="Genomic_DNA"/>
</dbReference>
<protein>
    <submittedName>
        <fullName evidence="2">Uncharacterized protein</fullName>
    </submittedName>
</protein>
<keyword evidence="3" id="KW-1185">Reference proteome</keyword>
<reference evidence="2" key="1">
    <citation type="journal article" date="2023" name="Science">
        <title>Genome structures resolve the early diversification of teleost fishes.</title>
        <authorList>
            <person name="Parey E."/>
            <person name="Louis A."/>
            <person name="Montfort J."/>
            <person name="Bouchez O."/>
            <person name="Roques C."/>
            <person name="Iampietro C."/>
            <person name="Lluch J."/>
            <person name="Castinel A."/>
            <person name="Donnadieu C."/>
            <person name="Desvignes T."/>
            <person name="Floi Bucao C."/>
            <person name="Jouanno E."/>
            <person name="Wen M."/>
            <person name="Mejri S."/>
            <person name="Dirks R."/>
            <person name="Jansen H."/>
            <person name="Henkel C."/>
            <person name="Chen W.J."/>
            <person name="Zahm M."/>
            <person name="Cabau C."/>
            <person name="Klopp C."/>
            <person name="Thompson A.W."/>
            <person name="Robinson-Rechavi M."/>
            <person name="Braasch I."/>
            <person name="Lecointre G."/>
            <person name="Bobe J."/>
            <person name="Postlethwait J.H."/>
            <person name="Berthelot C."/>
            <person name="Roest Crollius H."/>
            <person name="Guiguen Y."/>
        </authorList>
    </citation>
    <scope>NUCLEOTIDE SEQUENCE</scope>
    <source>
        <strain evidence="2">Concon-B</strain>
    </source>
</reference>
<dbReference type="AlphaFoldDB" id="A0A9Q1DGL1"/>
<feature type="region of interest" description="Disordered" evidence="1">
    <location>
        <begin position="1"/>
        <end position="29"/>
    </location>
</feature>
<gene>
    <name evidence="2" type="ORF">COCON_G00119640</name>
</gene>
<name>A0A9Q1DGL1_CONCO</name>
<sequence>MVPREEANSQSVDVQGGPVAGELSAGQKYRRTAGRVVVEGDAEVETIKQTARQTYKSSRR</sequence>
<comment type="caution">
    <text evidence="2">The sequence shown here is derived from an EMBL/GenBank/DDBJ whole genome shotgun (WGS) entry which is preliminary data.</text>
</comment>